<dbReference type="GO" id="GO:0000234">
    <property type="term" value="F:phosphoethanolamine N-methyltransferase activity"/>
    <property type="evidence" value="ECO:0007669"/>
    <property type="project" value="UniProtKB-EC"/>
</dbReference>
<keyword evidence="4" id="KW-0808">Transferase</keyword>
<name>A0A9P6PW43_9FUNG</name>
<evidence type="ECO:0000259" key="9">
    <source>
        <dbReference type="Pfam" id="PF13649"/>
    </source>
</evidence>
<evidence type="ECO:0000256" key="3">
    <source>
        <dbReference type="ARBA" id="ARBA00022603"/>
    </source>
</evidence>
<evidence type="ECO:0000256" key="2">
    <source>
        <dbReference type="ARBA" id="ARBA00005189"/>
    </source>
</evidence>
<dbReference type="PANTHER" id="PTHR44307">
    <property type="entry name" value="PHOSPHOETHANOLAMINE METHYLTRANSFERASE"/>
    <property type="match status" value="1"/>
</dbReference>
<accession>A0A9P6PW43</accession>
<organism evidence="10 11">
    <name type="scientific">Actinomortierella ambigua</name>
    <dbReference type="NCBI Taxonomy" id="1343610"/>
    <lineage>
        <taxon>Eukaryota</taxon>
        <taxon>Fungi</taxon>
        <taxon>Fungi incertae sedis</taxon>
        <taxon>Mucoromycota</taxon>
        <taxon>Mortierellomycotina</taxon>
        <taxon>Mortierellomycetes</taxon>
        <taxon>Mortierellales</taxon>
        <taxon>Mortierellaceae</taxon>
        <taxon>Actinomortierella</taxon>
    </lineage>
</organism>
<dbReference type="Proteomes" id="UP000807716">
    <property type="component" value="Unassembled WGS sequence"/>
</dbReference>
<proteinExistence type="predicted"/>
<protein>
    <recommendedName>
        <fullName evidence="5">phosphoethanolamine N-methyltransferase</fullName>
        <ecNumber evidence="5">2.1.1.103</ecNumber>
    </recommendedName>
</protein>
<dbReference type="Pfam" id="PF13649">
    <property type="entry name" value="Methyltransf_25"/>
    <property type="match status" value="1"/>
</dbReference>
<reference evidence="10" key="1">
    <citation type="journal article" date="2020" name="Fungal Divers.">
        <title>Resolving the Mortierellaceae phylogeny through synthesis of multi-gene phylogenetics and phylogenomics.</title>
        <authorList>
            <person name="Vandepol N."/>
            <person name="Liber J."/>
            <person name="Desiro A."/>
            <person name="Na H."/>
            <person name="Kennedy M."/>
            <person name="Barry K."/>
            <person name="Grigoriev I.V."/>
            <person name="Miller A.N."/>
            <person name="O'Donnell K."/>
            <person name="Stajich J.E."/>
            <person name="Bonito G."/>
        </authorList>
    </citation>
    <scope>NUCLEOTIDE SEQUENCE</scope>
    <source>
        <strain evidence="10">BC1065</strain>
    </source>
</reference>
<evidence type="ECO:0000256" key="7">
    <source>
        <dbReference type="ARBA" id="ARBA00047622"/>
    </source>
</evidence>
<feature type="domain" description="Methyltransferase" evidence="9">
    <location>
        <begin position="166"/>
        <end position="280"/>
    </location>
</feature>
<keyword evidence="3" id="KW-0489">Methyltransferase</keyword>
<comment type="catalytic activity">
    <reaction evidence="7">
        <text>phosphoethanolamine + S-adenosyl-L-methionine = N-methylethanolamine phosphate + S-adenosyl-L-homocysteine + H(+)</text>
        <dbReference type="Rhea" id="RHEA:20365"/>
        <dbReference type="ChEBI" id="CHEBI:15378"/>
        <dbReference type="ChEBI" id="CHEBI:57781"/>
        <dbReference type="ChEBI" id="CHEBI:57856"/>
        <dbReference type="ChEBI" id="CHEBI:58190"/>
        <dbReference type="ChEBI" id="CHEBI:59789"/>
        <dbReference type="EC" id="2.1.1.103"/>
    </reaction>
    <physiologicalReaction direction="left-to-right" evidence="7">
        <dbReference type="Rhea" id="RHEA:20366"/>
    </physiologicalReaction>
</comment>
<comment type="pathway">
    <text evidence="2">Lipid metabolism.</text>
</comment>
<dbReference type="OrthoDB" id="61390at2759"/>
<comment type="catalytic activity">
    <reaction evidence="6">
        <text>N,N-dimethylethanolamine phosphate + S-adenosyl-L-methionine = phosphocholine + S-adenosyl-L-homocysteine + H(+)</text>
        <dbReference type="Rhea" id="RHEA:25325"/>
        <dbReference type="ChEBI" id="CHEBI:15378"/>
        <dbReference type="ChEBI" id="CHEBI:57856"/>
        <dbReference type="ChEBI" id="CHEBI:58641"/>
        <dbReference type="ChEBI" id="CHEBI:59789"/>
        <dbReference type="ChEBI" id="CHEBI:295975"/>
        <dbReference type="EC" id="2.1.1.103"/>
    </reaction>
    <physiologicalReaction direction="left-to-right" evidence="6">
        <dbReference type="Rhea" id="RHEA:25326"/>
    </physiologicalReaction>
</comment>
<dbReference type="AlphaFoldDB" id="A0A9P6PW43"/>
<sequence>MRNLQQTLSGSVRLGSFAGLVLALAVTSYTTSTSLAHTLSTTLLGILIGFVVAETPLSGPFQELVGLVSRSPDKVGLDVLHGTLQEQRATDEDTDASSRLLDQRTMYGLQHAFLNLEVTGWWFNMGLWPDKSEQQQRTTRLPFRDACKALVRKVVHDIGINEQSSILDVGFGCGDQDVYMAQQYKPGKITGITIESIQHHAAEQLVKHSDVGDTKIALYVADASKLPEFLAAHPQVLGGATGTGEGKSFFTHVVSIDSAYHYRTRRQFLENAFRYLQPGGVGRLAMADMVLAKPAPTSAVGRWVFEKVFEAIQVPPTNMKSLAEYRHDLEEVGFQDIEIECVEERVFAGLADHIEAQLGQFGGLVKPNVHWTYRGLVRGLRWLAASGWIHFVVVKARRP</sequence>
<dbReference type="Gene3D" id="3.40.50.150">
    <property type="entry name" value="Vaccinia Virus protein VP39"/>
    <property type="match status" value="1"/>
</dbReference>
<evidence type="ECO:0000256" key="5">
    <source>
        <dbReference type="ARBA" id="ARBA00035674"/>
    </source>
</evidence>
<evidence type="ECO:0000313" key="10">
    <source>
        <dbReference type="EMBL" id="KAG0254257.1"/>
    </source>
</evidence>
<evidence type="ECO:0000256" key="4">
    <source>
        <dbReference type="ARBA" id="ARBA00022679"/>
    </source>
</evidence>
<dbReference type="GO" id="GO:0032259">
    <property type="term" value="P:methylation"/>
    <property type="evidence" value="ECO:0007669"/>
    <property type="project" value="UniProtKB-KW"/>
</dbReference>
<dbReference type="CDD" id="cd02440">
    <property type="entry name" value="AdoMet_MTases"/>
    <property type="match status" value="1"/>
</dbReference>
<comment type="caution">
    <text evidence="10">The sequence shown here is derived from an EMBL/GenBank/DDBJ whole genome shotgun (WGS) entry which is preliminary data.</text>
</comment>
<dbReference type="EMBL" id="JAAAJB010000528">
    <property type="protein sequence ID" value="KAG0254257.1"/>
    <property type="molecule type" value="Genomic_DNA"/>
</dbReference>
<gene>
    <name evidence="10" type="ORF">DFQ27_006943</name>
</gene>
<evidence type="ECO:0000256" key="6">
    <source>
        <dbReference type="ARBA" id="ARBA00047619"/>
    </source>
</evidence>
<dbReference type="PANTHER" id="PTHR44307:SF2">
    <property type="entry name" value="PHOSPHOETHANOLAMINE METHYLTRANSFERASE ISOFORM X1"/>
    <property type="match status" value="1"/>
</dbReference>
<dbReference type="EC" id="2.1.1.103" evidence="5"/>
<dbReference type="InterPro" id="IPR041698">
    <property type="entry name" value="Methyltransf_25"/>
</dbReference>
<evidence type="ECO:0000313" key="11">
    <source>
        <dbReference type="Proteomes" id="UP000807716"/>
    </source>
</evidence>
<dbReference type="SUPFAM" id="SSF53335">
    <property type="entry name" value="S-adenosyl-L-methionine-dependent methyltransferases"/>
    <property type="match status" value="1"/>
</dbReference>
<comment type="pathway">
    <text evidence="1">Phospholipid metabolism; phosphatidylcholine biosynthesis.</text>
</comment>
<keyword evidence="11" id="KW-1185">Reference proteome</keyword>
<evidence type="ECO:0000256" key="1">
    <source>
        <dbReference type="ARBA" id="ARBA00004969"/>
    </source>
</evidence>
<dbReference type="InterPro" id="IPR029063">
    <property type="entry name" value="SAM-dependent_MTases_sf"/>
</dbReference>
<comment type="catalytic activity">
    <reaction evidence="8">
        <text>N-methylethanolamine phosphate + S-adenosyl-L-methionine = N,N-dimethylethanolamine phosphate + S-adenosyl-L-homocysteine + H(+)</text>
        <dbReference type="Rhea" id="RHEA:25321"/>
        <dbReference type="ChEBI" id="CHEBI:15378"/>
        <dbReference type="ChEBI" id="CHEBI:57781"/>
        <dbReference type="ChEBI" id="CHEBI:57856"/>
        <dbReference type="ChEBI" id="CHEBI:58641"/>
        <dbReference type="ChEBI" id="CHEBI:59789"/>
        <dbReference type="EC" id="2.1.1.103"/>
    </reaction>
    <physiologicalReaction direction="left-to-right" evidence="8">
        <dbReference type="Rhea" id="RHEA:25322"/>
    </physiologicalReaction>
</comment>
<evidence type="ECO:0000256" key="8">
    <source>
        <dbReference type="ARBA" id="ARBA00047841"/>
    </source>
</evidence>